<evidence type="ECO:0000256" key="12">
    <source>
        <dbReference type="RuleBase" id="RU361205"/>
    </source>
</evidence>
<dbReference type="GO" id="GO:0004156">
    <property type="term" value="F:dihydropteroate synthase activity"/>
    <property type="evidence" value="ECO:0007669"/>
    <property type="project" value="UniProtKB-EC"/>
</dbReference>
<dbReference type="UniPathway" id="UPA00077">
    <property type="reaction ID" value="UER00156"/>
</dbReference>
<accession>A9BAK6</accession>
<dbReference type="InterPro" id="IPR000489">
    <property type="entry name" value="Pterin-binding_dom"/>
</dbReference>
<dbReference type="InterPro" id="IPR011005">
    <property type="entry name" value="Dihydropteroate_synth-like_sf"/>
</dbReference>
<organism evidence="14 15">
    <name type="scientific">Prochlorococcus marinus (strain MIT 9211)</name>
    <dbReference type="NCBI Taxonomy" id="93059"/>
    <lineage>
        <taxon>Bacteria</taxon>
        <taxon>Bacillati</taxon>
        <taxon>Cyanobacteriota</taxon>
        <taxon>Cyanophyceae</taxon>
        <taxon>Synechococcales</taxon>
        <taxon>Prochlorococcaceae</taxon>
        <taxon>Prochlorococcus</taxon>
    </lineage>
</organism>
<comment type="similarity">
    <text evidence="4 12">Belongs to the DHPS family.</text>
</comment>
<dbReference type="GO" id="GO:0046654">
    <property type="term" value="P:tetrahydrofolate biosynthetic process"/>
    <property type="evidence" value="ECO:0007669"/>
    <property type="project" value="UniProtKB-UniPathway"/>
</dbReference>
<evidence type="ECO:0000313" key="15">
    <source>
        <dbReference type="Proteomes" id="UP000000788"/>
    </source>
</evidence>
<dbReference type="InterPro" id="IPR045031">
    <property type="entry name" value="DHP_synth-like"/>
</dbReference>
<dbReference type="CDD" id="cd00739">
    <property type="entry name" value="DHPS"/>
    <property type="match status" value="1"/>
</dbReference>
<gene>
    <name evidence="14" type="primary">folP</name>
    <name evidence="14" type="ordered locus">P9211_09371</name>
</gene>
<evidence type="ECO:0000256" key="2">
    <source>
        <dbReference type="ARBA" id="ARBA00001946"/>
    </source>
</evidence>
<feature type="domain" description="Pterin-binding" evidence="13">
    <location>
        <begin position="37"/>
        <end position="292"/>
    </location>
</feature>
<evidence type="ECO:0000256" key="11">
    <source>
        <dbReference type="ARBA" id="ARBA00030193"/>
    </source>
</evidence>
<evidence type="ECO:0000256" key="6">
    <source>
        <dbReference type="ARBA" id="ARBA00016919"/>
    </source>
</evidence>
<comment type="catalytic activity">
    <reaction evidence="1">
        <text>(7,8-dihydropterin-6-yl)methyl diphosphate + 4-aminobenzoate = 7,8-dihydropteroate + diphosphate</text>
        <dbReference type="Rhea" id="RHEA:19949"/>
        <dbReference type="ChEBI" id="CHEBI:17836"/>
        <dbReference type="ChEBI" id="CHEBI:17839"/>
        <dbReference type="ChEBI" id="CHEBI:33019"/>
        <dbReference type="ChEBI" id="CHEBI:72950"/>
        <dbReference type="EC" id="2.5.1.15"/>
    </reaction>
</comment>
<proteinExistence type="inferred from homology"/>
<evidence type="ECO:0000256" key="7">
    <source>
        <dbReference type="ARBA" id="ARBA00022679"/>
    </source>
</evidence>
<evidence type="ECO:0000259" key="13">
    <source>
        <dbReference type="PROSITE" id="PS50972"/>
    </source>
</evidence>
<sequence>MEFSLEELPSILKVSQGSPITKLNNNTIWPSGWGQRTAVMAIINITPDSFSDGGKYLIEEEALKRALMSIKDGADVIDLGAQSTRPGANIISPDEELKRLLPILKSIRSKLPNSIISVDTFHSSVAEKALEEGADWINDVTGSKYDKRMVDVLSSGNFPYVLTHSKSNNKTIHSQAEYNNVVEDVYQSLIELTDNAISKGIREKNIIWDPGIGFSKNREHNIQILTNIDKFSGGNFPLIIGASRKRFIGEIINEKNPLKRNAGNISVVCKCVASNVDMVRVHDVKETIQTIRLANELWK</sequence>
<dbReference type="GO" id="GO:0005829">
    <property type="term" value="C:cytosol"/>
    <property type="evidence" value="ECO:0007669"/>
    <property type="project" value="TreeGrafter"/>
</dbReference>
<dbReference type="InterPro" id="IPR006390">
    <property type="entry name" value="DHP_synth_dom"/>
</dbReference>
<evidence type="ECO:0000256" key="1">
    <source>
        <dbReference type="ARBA" id="ARBA00000012"/>
    </source>
</evidence>
<evidence type="ECO:0000256" key="8">
    <source>
        <dbReference type="ARBA" id="ARBA00022723"/>
    </source>
</evidence>
<evidence type="ECO:0000256" key="4">
    <source>
        <dbReference type="ARBA" id="ARBA00009503"/>
    </source>
</evidence>
<dbReference type="KEGG" id="pmj:P9211_09371"/>
<dbReference type="FunFam" id="3.20.20.20:FF:000006">
    <property type="entry name" value="Dihydropteroate synthase"/>
    <property type="match status" value="1"/>
</dbReference>
<dbReference type="PANTHER" id="PTHR20941">
    <property type="entry name" value="FOLATE SYNTHESIS PROTEINS"/>
    <property type="match status" value="1"/>
</dbReference>
<dbReference type="PANTHER" id="PTHR20941:SF1">
    <property type="entry name" value="FOLIC ACID SYNTHESIS PROTEIN FOL1"/>
    <property type="match status" value="1"/>
</dbReference>
<dbReference type="PROSITE" id="PS00793">
    <property type="entry name" value="DHPS_2"/>
    <property type="match status" value="1"/>
</dbReference>
<evidence type="ECO:0000256" key="5">
    <source>
        <dbReference type="ARBA" id="ARBA00012458"/>
    </source>
</evidence>
<evidence type="ECO:0000256" key="10">
    <source>
        <dbReference type="ARBA" id="ARBA00022909"/>
    </source>
</evidence>
<comment type="function">
    <text evidence="12">Catalyzes the condensation of para-aminobenzoate (pABA) with 6-hydroxymethyl-7,8-dihydropterin diphosphate (DHPt-PP) to form 7,8-dihydropteroate (H2Pte), the immediate precursor of folate derivatives.</text>
</comment>
<reference evidence="14 15" key="1">
    <citation type="journal article" date="2007" name="PLoS Genet.">
        <title>Patterns and implications of gene gain and loss in the evolution of Prochlorococcus.</title>
        <authorList>
            <person name="Kettler G.C."/>
            <person name="Martiny A.C."/>
            <person name="Huang K."/>
            <person name="Zucker J."/>
            <person name="Coleman M.L."/>
            <person name="Rodrigue S."/>
            <person name="Chen F."/>
            <person name="Lapidus A."/>
            <person name="Ferriera S."/>
            <person name="Johnson J."/>
            <person name="Steglich C."/>
            <person name="Church G.M."/>
            <person name="Richardson P."/>
            <person name="Chisholm S.W."/>
        </authorList>
    </citation>
    <scope>NUCLEOTIDE SEQUENCE [LARGE SCALE GENOMIC DNA]</scope>
    <source>
        <strain evidence="15">MIT 9211</strain>
    </source>
</reference>
<keyword evidence="15" id="KW-1185">Reference proteome</keyword>
<protein>
    <recommendedName>
        <fullName evidence="6 12">Dihydropteroate synthase</fullName>
        <shortName evidence="12">DHPS</shortName>
        <ecNumber evidence="5 12">2.5.1.15</ecNumber>
    </recommendedName>
    <alternativeName>
        <fullName evidence="11 12">Dihydropteroate pyrophosphorylase</fullName>
    </alternativeName>
</protein>
<keyword evidence="8 12" id="KW-0479">Metal-binding</keyword>
<dbReference type="eggNOG" id="COG0294">
    <property type="taxonomic scope" value="Bacteria"/>
</dbReference>
<dbReference type="AlphaFoldDB" id="A9BAK6"/>
<dbReference type="PROSITE" id="PS50972">
    <property type="entry name" value="PTERIN_BINDING"/>
    <property type="match status" value="1"/>
</dbReference>
<dbReference type="GO" id="GO:0046872">
    <property type="term" value="F:metal ion binding"/>
    <property type="evidence" value="ECO:0007669"/>
    <property type="project" value="UniProtKB-KW"/>
</dbReference>
<comment type="cofactor">
    <cofactor evidence="2 12">
        <name>Mg(2+)</name>
        <dbReference type="ChEBI" id="CHEBI:18420"/>
    </cofactor>
</comment>
<keyword evidence="9 12" id="KW-0460">Magnesium</keyword>
<dbReference type="PROSITE" id="PS00792">
    <property type="entry name" value="DHPS_1"/>
    <property type="match status" value="1"/>
</dbReference>
<keyword evidence="10 12" id="KW-0289">Folate biosynthesis</keyword>
<dbReference type="GO" id="GO:0046656">
    <property type="term" value="P:folic acid biosynthetic process"/>
    <property type="evidence" value="ECO:0007669"/>
    <property type="project" value="UniProtKB-KW"/>
</dbReference>
<dbReference type="STRING" id="93059.P9211_09371"/>
<comment type="pathway">
    <text evidence="3 12">Cofactor biosynthesis; tetrahydrofolate biosynthesis; 7,8-dihydrofolate from 2-amino-4-hydroxy-6-hydroxymethyl-7,8-dihydropteridine diphosphate and 4-aminobenzoate: step 1/2.</text>
</comment>
<name>A9BAK6_PROM4</name>
<dbReference type="SUPFAM" id="SSF51717">
    <property type="entry name" value="Dihydropteroate synthetase-like"/>
    <property type="match status" value="1"/>
</dbReference>
<evidence type="ECO:0000256" key="9">
    <source>
        <dbReference type="ARBA" id="ARBA00022842"/>
    </source>
</evidence>
<keyword evidence="7 12" id="KW-0808">Transferase</keyword>
<dbReference type="HOGENOM" id="CLU_008023_0_2_3"/>
<dbReference type="Proteomes" id="UP000000788">
    <property type="component" value="Chromosome"/>
</dbReference>
<dbReference type="EC" id="2.5.1.15" evidence="5 12"/>
<dbReference type="EMBL" id="CP000878">
    <property type="protein sequence ID" value="ABX08868.1"/>
    <property type="molecule type" value="Genomic_DNA"/>
</dbReference>
<dbReference type="Gene3D" id="3.20.20.20">
    <property type="entry name" value="Dihydropteroate synthase-like"/>
    <property type="match status" value="1"/>
</dbReference>
<dbReference type="Pfam" id="PF00809">
    <property type="entry name" value="Pterin_bind"/>
    <property type="match status" value="1"/>
</dbReference>
<evidence type="ECO:0000313" key="14">
    <source>
        <dbReference type="EMBL" id="ABX08868.1"/>
    </source>
</evidence>
<dbReference type="NCBIfam" id="TIGR01496">
    <property type="entry name" value="DHPS"/>
    <property type="match status" value="1"/>
</dbReference>
<evidence type="ECO:0000256" key="3">
    <source>
        <dbReference type="ARBA" id="ARBA00004763"/>
    </source>
</evidence>